<dbReference type="Proteomes" id="UP000460272">
    <property type="component" value="Unassembled WGS sequence"/>
</dbReference>
<evidence type="ECO:0000256" key="1">
    <source>
        <dbReference type="ARBA" id="ARBA00006484"/>
    </source>
</evidence>
<comment type="similarity">
    <text evidence="1">Belongs to the short-chain dehydrogenases/reductases (SDR) family.</text>
</comment>
<evidence type="ECO:0000256" key="2">
    <source>
        <dbReference type="ARBA" id="ARBA00023002"/>
    </source>
</evidence>
<accession>A0A6P2C5G0</accession>
<dbReference type="InterPro" id="IPR050259">
    <property type="entry name" value="SDR"/>
</dbReference>
<protein>
    <submittedName>
        <fullName evidence="3">SDR family oxidoreductase</fullName>
    </submittedName>
</protein>
<comment type="caution">
    <text evidence="3">The sequence shown here is derived from an EMBL/GenBank/DDBJ whole genome shotgun (WGS) entry which is preliminary data.</text>
</comment>
<reference evidence="3 4" key="1">
    <citation type="submission" date="2018-11" db="EMBL/GenBank/DDBJ databases">
        <title>Trebonia kvetii gen.nov., sp.nov., a novel acidophilic actinobacterium, and proposal of the new actinobacterial family Treboniaceae fam. nov.</title>
        <authorList>
            <person name="Rapoport D."/>
            <person name="Sagova-Mareckova M."/>
            <person name="Sedlacek I."/>
            <person name="Provaznik J."/>
            <person name="Kralova S."/>
            <person name="Pavlinic D."/>
            <person name="Benes V."/>
            <person name="Kopecky J."/>
        </authorList>
    </citation>
    <scope>NUCLEOTIDE SEQUENCE [LARGE SCALE GENOMIC DNA]</scope>
    <source>
        <strain evidence="3 4">15Tr583</strain>
    </source>
</reference>
<evidence type="ECO:0000313" key="4">
    <source>
        <dbReference type="Proteomes" id="UP000460272"/>
    </source>
</evidence>
<proteinExistence type="inferred from homology"/>
<dbReference type="Gene3D" id="3.40.50.720">
    <property type="entry name" value="NAD(P)-binding Rossmann-like Domain"/>
    <property type="match status" value="1"/>
</dbReference>
<dbReference type="OrthoDB" id="9804774at2"/>
<name>A0A6P2C5G0_9ACTN</name>
<dbReference type="GO" id="GO:0016491">
    <property type="term" value="F:oxidoreductase activity"/>
    <property type="evidence" value="ECO:0007669"/>
    <property type="project" value="UniProtKB-KW"/>
</dbReference>
<gene>
    <name evidence="3" type="ORF">EAS64_04700</name>
</gene>
<dbReference type="InterPro" id="IPR002347">
    <property type="entry name" value="SDR_fam"/>
</dbReference>
<dbReference type="Pfam" id="PF13561">
    <property type="entry name" value="adh_short_C2"/>
    <property type="match status" value="1"/>
</dbReference>
<organism evidence="3 4">
    <name type="scientific">Trebonia kvetii</name>
    <dbReference type="NCBI Taxonomy" id="2480626"/>
    <lineage>
        <taxon>Bacteria</taxon>
        <taxon>Bacillati</taxon>
        <taxon>Actinomycetota</taxon>
        <taxon>Actinomycetes</taxon>
        <taxon>Streptosporangiales</taxon>
        <taxon>Treboniaceae</taxon>
        <taxon>Trebonia</taxon>
    </lineage>
</organism>
<keyword evidence="4" id="KW-1185">Reference proteome</keyword>
<dbReference type="EMBL" id="RPFW01000001">
    <property type="protein sequence ID" value="TVZ06682.1"/>
    <property type="molecule type" value="Genomic_DNA"/>
</dbReference>
<dbReference type="InterPro" id="IPR036291">
    <property type="entry name" value="NAD(P)-bd_dom_sf"/>
</dbReference>
<dbReference type="AlphaFoldDB" id="A0A6P2C5G0"/>
<dbReference type="PRINTS" id="PR00080">
    <property type="entry name" value="SDRFAMILY"/>
</dbReference>
<keyword evidence="2" id="KW-0560">Oxidoreductase</keyword>
<dbReference type="PANTHER" id="PTHR42879">
    <property type="entry name" value="3-OXOACYL-(ACYL-CARRIER-PROTEIN) REDUCTASE"/>
    <property type="match status" value="1"/>
</dbReference>
<dbReference type="FunFam" id="3.40.50.720:FF:000084">
    <property type="entry name" value="Short-chain dehydrogenase reductase"/>
    <property type="match status" value="1"/>
</dbReference>
<dbReference type="CDD" id="cd05233">
    <property type="entry name" value="SDR_c"/>
    <property type="match status" value="1"/>
</dbReference>
<sequence length="261" mass="27164">MAGKCEARVAAVTGGSRGIGRAIAEALLAEGASVAICGRSEEKGKAALDEMGAGDRGHFVACDVRQQEEVEGFIDAAAAHFGSLDILVNNAGGSDGFARVHELTDRAWQNALAWNLNSTFWATRRALPHMLRDGWGRIITISSIEGKQANKSAISHYITNKHAINGFVKAVACEYGPDGITSNAICPGAIETDTMRDAGAVAAVAAGISYEEFLARYAQESMIKRLNTADEVAAMAVLLASDAGAGITGALLNVDGGSAPW</sequence>
<dbReference type="PRINTS" id="PR00081">
    <property type="entry name" value="GDHRDH"/>
</dbReference>
<dbReference type="SUPFAM" id="SSF51735">
    <property type="entry name" value="NAD(P)-binding Rossmann-fold domains"/>
    <property type="match status" value="1"/>
</dbReference>
<evidence type="ECO:0000313" key="3">
    <source>
        <dbReference type="EMBL" id="TVZ06682.1"/>
    </source>
</evidence>